<feature type="domain" description="Thioredoxin" evidence="7">
    <location>
        <begin position="44"/>
        <end position="120"/>
    </location>
</feature>
<feature type="transmembrane region" description="Helical" evidence="6">
    <location>
        <begin position="657"/>
        <end position="678"/>
    </location>
</feature>
<feature type="compositionally biased region" description="Acidic residues" evidence="5">
    <location>
        <begin position="694"/>
        <end position="709"/>
    </location>
</feature>
<feature type="compositionally biased region" description="Basic and acidic residues" evidence="5">
    <location>
        <begin position="750"/>
        <end position="760"/>
    </location>
</feature>
<evidence type="ECO:0000256" key="6">
    <source>
        <dbReference type="SAM" id="Phobius"/>
    </source>
</evidence>
<evidence type="ECO:0000313" key="8">
    <source>
        <dbReference type="EMBL" id="KAA6401625.1"/>
    </source>
</evidence>
<dbReference type="InterPro" id="IPR052250">
    <property type="entry name" value="PDI_TMX3"/>
</dbReference>
<dbReference type="OrthoDB" id="427280at2759"/>
<evidence type="ECO:0000256" key="2">
    <source>
        <dbReference type="ARBA" id="ARBA00022692"/>
    </source>
</evidence>
<dbReference type="GO" id="GO:0005783">
    <property type="term" value="C:endoplasmic reticulum"/>
    <property type="evidence" value="ECO:0007669"/>
    <property type="project" value="TreeGrafter"/>
</dbReference>
<dbReference type="Gene3D" id="3.40.30.10">
    <property type="entry name" value="Glutaredoxin"/>
    <property type="match status" value="1"/>
</dbReference>
<comment type="subcellular location">
    <subcellularLocation>
        <location evidence="1">Membrane</location>
        <topology evidence="1">Single-pass membrane protein</topology>
    </subcellularLocation>
</comment>
<evidence type="ECO:0000256" key="4">
    <source>
        <dbReference type="ARBA" id="ARBA00023136"/>
    </source>
</evidence>
<dbReference type="Proteomes" id="UP000324800">
    <property type="component" value="Unassembled WGS sequence"/>
</dbReference>
<feature type="region of interest" description="Disordered" evidence="5">
    <location>
        <begin position="694"/>
        <end position="760"/>
    </location>
</feature>
<protein>
    <recommendedName>
        <fullName evidence="7">Thioredoxin domain-containing protein</fullName>
    </recommendedName>
</protein>
<comment type="caution">
    <text evidence="8">The sequence shown here is derived from an EMBL/GenBank/DDBJ whole genome shotgun (WGS) entry which is preliminary data.</text>
</comment>
<keyword evidence="4 6" id="KW-0472">Membrane</keyword>
<dbReference type="Pfam" id="PF00085">
    <property type="entry name" value="Thioredoxin"/>
    <property type="match status" value="1"/>
</dbReference>
<feature type="compositionally biased region" description="Basic and acidic residues" evidence="5">
    <location>
        <begin position="710"/>
        <end position="743"/>
    </location>
</feature>
<sequence>MLQIRLRKIIRFNHPIWCIFYRLPYLFKPSYFFLKQNFTHYFQRFYSPGCQACVNSERYWIEASQQSQPGITYANIDGRANRKIVKKYGMKRSPTFYLFKDGYPQAEYSGERNTEGFAKFAFKMSQAPVIEHNLNLMYNNISSFKFPSSFKTIDGYELKDLIIKPETIATENSSLQFHTNFLLITNTQSTNTNKEESSLIEHFKTVARQFHSTNVLFHIINIIQLQESSQYDNEQVQSLNNLIQKQVNFCPTTEQDKNKEDFSAKQLIENKDSLLLLCSHNDGEYIEAFPIRSYKQYEQIINQQQSIINDTKQDKSISIVQNWIQDRLHAPGEWLTTSAFTYLHETHKTAVVLALDPTINENEEIIDDNNVNIKNNNGTNYSEKQNAIEVEDSYNYPFNMNELASDYVKYARNYHCQATFNPYSINNNNINDNKYNRNFFFALVNAAQNKYFDTFFGVDTTHIKSEINNETINQISDANIDENQTKQQTINNNSNKKKKKRQLLPIFFAHNMETMTTWTDNGHYYGPNIDNKINKKEQTKEINTRQQKKAEKSNKRPDLWVDNYTLNEYHIDNNNINEQIKEIEHKSKQLTPFDAQKAEFFLQSVSKSLTARKDELLHFSRWTRMKSRVFNETEIFYHEVRMTFFDQAAQIMRSSPISASSVVAMVLFVVIAFLVLLISQCAQWCCPQVPKEVDDVDDDENEEQNEEDESKLKEKKNDDKQIEKKEENQKQEPQKPEKKEVDKKPKKKVTLKDKDKEKNE</sequence>
<dbReference type="GO" id="GO:0016020">
    <property type="term" value="C:membrane"/>
    <property type="evidence" value="ECO:0007669"/>
    <property type="project" value="UniProtKB-SubCell"/>
</dbReference>
<gene>
    <name evidence="8" type="ORF">EZS28_002849</name>
</gene>
<accession>A0A5J4X4M7</accession>
<dbReference type="AlphaFoldDB" id="A0A5J4X4M7"/>
<organism evidence="8 9">
    <name type="scientific">Streblomastix strix</name>
    <dbReference type="NCBI Taxonomy" id="222440"/>
    <lineage>
        <taxon>Eukaryota</taxon>
        <taxon>Metamonada</taxon>
        <taxon>Preaxostyla</taxon>
        <taxon>Oxymonadida</taxon>
        <taxon>Streblomastigidae</taxon>
        <taxon>Streblomastix</taxon>
    </lineage>
</organism>
<evidence type="ECO:0000256" key="5">
    <source>
        <dbReference type="SAM" id="MobiDB-lite"/>
    </source>
</evidence>
<dbReference type="PANTHER" id="PTHR46426:SF1">
    <property type="entry name" value="PROTEIN DISULFIDE-ISOMERASE TMX3"/>
    <property type="match status" value="1"/>
</dbReference>
<dbReference type="EMBL" id="SNRW01000361">
    <property type="protein sequence ID" value="KAA6401625.1"/>
    <property type="molecule type" value="Genomic_DNA"/>
</dbReference>
<dbReference type="CDD" id="cd02961">
    <property type="entry name" value="PDI_a_family"/>
    <property type="match status" value="1"/>
</dbReference>
<dbReference type="SUPFAM" id="SSF52833">
    <property type="entry name" value="Thioredoxin-like"/>
    <property type="match status" value="1"/>
</dbReference>
<evidence type="ECO:0000256" key="1">
    <source>
        <dbReference type="ARBA" id="ARBA00004167"/>
    </source>
</evidence>
<keyword evidence="3 6" id="KW-1133">Transmembrane helix</keyword>
<evidence type="ECO:0000256" key="3">
    <source>
        <dbReference type="ARBA" id="ARBA00022989"/>
    </source>
</evidence>
<keyword evidence="2 6" id="KW-0812">Transmembrane</keyword>
<evidence type="ECO:0000259" key="7">
    <source>
        <dbReference type="Pfam" id="PF00085"/>
    </source>
</evidence>
<name>A0A5J4X4M7_9EUKA</name>
<proteinExistence type="predicted"/>
<dbReference type="InterPro" id="IPR013766">
    <property type="entry name" value="Thioredoxin_domain"/>
</dbReference>
<dbReference type="PANTHER" id="PTHR46426">
    <property type="entry name" value="PROTEIN DISULFIDE-ISOMERASE TMX3"/>
    <property type="match status" value="1"/>
</dbReference>
<reference evidence="8 9" key="1">
    <citation type="submission" date="2019-03" db="EMBL/GenBank/DDBJ databases">
        <title>Single cell metagenomics reveals metabolic interactions within the superorganism composed of flagellate Streblomastix strix and complex community of Bacteroidetes bacteria on its surface.</title>
        <authorList>
            <person name="Treitli S.C."/>
            <person name="Kolisko M."/>
            <person name="Husnik F."/>
            <person name="Keeling P."/>
            <person name="Hampl V."/>
        </authorList>
    </citation>
    <scope>NUCLEOTIDE SEQUENCE [LARGE SCALE GENOMIC DNA]</scope>
    <source>
        <strain evidence="8">ST1C</strain>
    </source>
</reference>
<dbReference type="InterPro" id="IPR036249">
    <property type="entry name" value="Thioredoxin-like_sf"/>
</dbReference>
<evidence type="ECO:0000313" key="9">
    <source>
        <dbReference type="Proteomes" id="UP000324800"/>
    </source>
</evidence>